<name>A0AAD6MUJ3_9EURO</name>
<dbReference type="EMBL" id="JAQJAN010000010">
    <property type="protein sequence ID" value="KAJ5719577.1"/>
    <property type="molecule type" value="Genomic_DNA"/>
</dbReference>
<dbReference type="GO" id="GO:0016020">
    <property type="term" value="C:membrane"/>
    <property type="evidence" value="ECO:0007669"/>
    <property type="project" value="InterPro"/>
</dbReference>
<evidence type="ECO:0000256" key="2">
    <source>
        <dbReference type="ARBA" id="ARBA00022989"/>
    </source>
</evidence>
<evidence type="ECO:0000256" key="4">
    <source>
        <dbReference type="SAM" id="Phobius"/>
    </source>
</evidence>
<evidence type="ECO:0000256" key="3">
    <source>
        <dbReference type="ARBA" id="ARBA00023136"/>
    </source>
</evidence>
<accession>A0AAD6MUJ3</accession>
<evidence type="ECO:0000256" key="1">
    <source>
        <dbReference type="ARBA" id="ARBA00022692"/>
    </source>
</evidence>
<dbReference type="SUPFAM" id="SSF90123">
    <property type="entry name" value="ABC transporter transmembrane region"/>
    <property type="match status" value="1"/>
</dbReference>
<protein>
    <submittedName>
        <fullName evidence="5">Uncharacterized protein</fullName>
    </submittedName>
</protein>
<sequence length="122" mass="13599">MLLGVDDLPAVHEKLLSSELSDRFADCWARCNKTSKNALFWALIRCLRWDMAAIAFPRLCVVGFSIAQSFLIGKLVSVLEQTDELSLYKSYGLVAATVIVFTGIAIFRASHEHLGYRATTML</sequence>
<feature type="transmembrane region" description="Helical" evidence="4">
    <location>
        <begin position="88"/>
        <end position="107"/>
    </location>
</feature>
<evidence type="ECO:0000313" key="6">
    <source>
        <dbReference type="Proteomes" id="UP001215712"/>
    </source>
</evidence>
<comment type="caution">
    <text evidence="5">The sequence shown here is derived from an EMBL/GenBank/DDBJ whole genome shotgun (WGS) entry which is preliminary data.</text>
</comment>
<proteinExistence type="predicted"/>
<dbReference type="InterPro" id="IPR036640">
    <property type="entry name" value="ABC1_TM_sf"/>
</dbReference>
<evidence type="ECO:0000313" key="5">
    <source>
        <dbReference type="EMBL" id="KAJ5719577.1"/>
    </source>
</evidence>
<dbReference type="Gene3D" id="1.20.1560.10">
    <property type="entry name" value="ABC transporter type 1, transmembrane domain"/>
    <property type="match status" value="1"/>
</dbReference>
<dbReference type="AlphaFoldDB" id="A0AAD6MUJ3"/>
<gene>
    <name evidence="5" type="ORF">N7493_007155</name>
</gene>
<keyword evidence="1 4" id="KW-0812">Transmembrane</keyword>
<keyword evidence="6" id="KW-1185">Reference proteome</keyword>
<organism evidence="5 6">
    <name type="scientific">Penicillium malachiteum</name>
    <dbReference type="NCBI Taxonomy" id="1324776"/>
    <lineage>
        <taxon>Eukaryota</taxon>
        <taxon>Fungi</taxon>
        <taxon>Dikarya</taxon>
        <taxon>Ascomycota</taxon>
        <taxon>Pezizomycotina</taxon>
        <taxon>Eurotiomycetes</taxon>
        <taxon>Eurotiomycetidae</taxon>
        <taxon>Eurotiales</taxon>
        <taxon>Aspergillaceae</taxon>
        <taxon>Penicillium</taxon>
    </lineage>
</organism>
<dbReference type="GO" id="GO:0005524">
    <property type="term" value="F:ATP binding"/>
    <property type="evidence" value="ECO:0007669"/>
    <property type="project" value="InterPro"/>
</dbReference>
<keyword evidence="3 4" id="KW-0472">Membrane</keyword>
<dbReference type="Proteomes" id="UP001215712">
    <property type="component" value="Unassembled WGS sequence"/>
</dbReference>
<reference evidence="5" key="2">
    <citation type="submission" date="2023-01" db="EMBL/GenBank/DDBJ databases">
        <authorList>
            <person name="Petersen C."/>
        </authorList>
    </citation>
    <scope>NUCLEOTIDE SEQUENCE</scope>
    <source>
        <strain evidence="5">IBT 17514</strain>
    </source>
</reference>
<reference evidence="5" key="1">
    <citation type="journal article" date="2023" name="IMA Fungus">
        <title>Comparative genomic study of the Penicillium genus elucidates a diverse pangenome and 15 lateral gene transfer events.</title>
        <authorList>
            <person name="Petersen C."/>
            <person name="Sorensen T."/>
            <person name="Nielsen M.R."/>
            <person name="Sondergaard T.E."/>
            <person name="Sorensen J.L."/>
            <person name="Fitzpatrick D.A."/>
            <person name="Frisvad J.C."/>
            <person name="Nielsen K.L."/>
        </authorList>
    </citation>
    <scope>NUCLEOTIDE SEQUENCE</scope>
    <source>
        <strain evidence="5">IBT 17514</strain>
    </source>
</reference>
<keyword evidence="2 4" id="KW-1133">Transmembrane helix</keyword>
<feature type="transmembrane region" description="Helical" evidence="4">
    <location>
        <begin position="55"/>
        <end position="76"/>
    </location>
</feature>